<dbReference type="HAMAP" id="MF_01925">
    <property type="entry name" value="P5C_reductase"/>
    <property type="match status" value="1"/>
</dbReference>
<dbReference type="PROSITE" id="PS00521">
    <property type="entry name" value="P5CR"/>
    <property type="match status" value="1"/>
</dbReference>
<feature type="binding site" evidence="4">
    <location>
        <position position="80"/>
    </location>
    <ligand>
        <name>NADPH</name>
        <dbReference type="ChEBI" id="CHEBI:57783"/>
    </ligand>
</feature>
<dbReference type="EC" id="1.5.1.2" evidence="5"/>
<comment type="similarity">
    <text evidence="1 5">Belongs to the pyrroline-5-carboxylate reductase family.</text>
</comment>
<feature type="domain" description="Pyrroline-5-carboxylate reductase catalytic N-terminal" evidence="6">
    <location>
        <begin position="2"/>
        <end position="123"/>
    </location>
</feature>
<dbReference type="InterPro" id="IPR000304">
    <property type="entry name" value="Pyrroline-COOH_reductase"/>
</dbReference>
<dbReference type="InterPro" id="IPR008927">
    <property type="entry name" value="6-PGluconate_DH-like_C_sf"/>
</dbReference>
<evidence type="ECO:0000259" key="7">
    <source>
        <dbReference type="Pfam" id="PF14748"/>
    </source>
</evidence>
<evidence type="ECO:0000256" key="3">
    <source>
        <dbReference type="ARBA" id="ARBA00023002"/>
    </source>
</evidence>
<keyword evidence="3 5" id="KW-0560">Oxidoreductase</keyword>
<dbReference type="PANTHER" id="PTHR11645:SF0">
    <property type="entry name" value="PYRROLINE-5-CARBOXYLATE REDUCTASE 3"/>
    <property type="match status" value="1"/>
</dbReference>
<evidence type="ECO:0000256" key="2">
    <source>
        <dbReference type="ARBA" id="ARBA00022857"/>
    </source>
</evidence>
<feature type="binding site" evidence="4">
    <location>
        <begin position="4"/>
        <end position="9"/>
    </location>
    <ligand>
        <name>NADP(+)</name>
        <dbReference type="ChEBI" id="CHEBI:58349"/>
    </ligand>
</feature>
<dbReference type="NCBIfam" id="TIGR00112">
    <property type="entry name" value="proC"/>
    <property type="match status" value="1"/>
</dbReference>
<protein>
    <recommendedName>
        <fullName evidence="5">Pyrroline-5-carboxylate reductase</fullName>
        <ecNumber evidence="5">1.5.1.2</ecNumber>
    </recommendedName>
</protein>
<gene>
    <name evidence="8" type="ORF">DOTSEDRAFT_150963</name>
</gene>
<name>N1PQK3_DOTSN</name>
<evidence type="ECO:0000256" key="1">
    <source>
        <dbReference type="ARBA" id="ARBA00005525"/>
    </source>
</evidence>
<accession>N1PQK3</accession>
<keyword evidence="2 4" id="KW-0521">NADP</keyword>
<feature type="domain" description="Pyrroline-5-carboxylate reductase dimerisation" evidence="7">
    <location>
        <begin position="199"/>
        <end position="298"/>
    </location>
</feature>
<keyword evidence="5" id="KW-0641">Proline biosynthesis</keyword>
<evidence type="ECO:0000256" key="5">
    <source>
        <dbReference type="RuleBase" id="RU003903"/>
    </source>
</evidence>
<dbReference type="Proteomes" id="UP000016933">
    <property type="component" value="Unassembled WGS sequence"/>
</dbReference>
<dbReference type="Gene3D" id="3.40.50.720">
    <property type="entry name" value="NAD(P)-binding Rossmann-like Domain"/>
    <property type="match status" value="1"/>
</dbReference>
<evidence type="ECO:0000313" key="9">
    <source>
        <dbReference type="Proteomes" id="UP000016933"/>
    </source>
</evidence>
<evidence type="ECO:0000259" key="6">
    <source>
        <dbReference type="Pfam" id="PF03807"/>
    </source>
</evidence>
<comment type="pathway">
    <text evidence="5">Amino-acid biosynthesis; L-proline biosynthesis; L-proline from L-glutamate 5-semialdehyde: step 1/1.</text>
</comment>
<dbReference type="InterPro" id="IPR053790">
    <property type="entry name" value="P5CR-like_CS"/>
</dbReference>
<dbReference type="FunFam" id="1.10.3730.10:FF:000001">
    <property type="entry name" value="Pyrroline-5-carboxylate reductase"/>
    <property type="match status" value="1"/>
</dbReference>
<organism evidence="8 9">
    <name type="scientific">Dothistroma septosporum (strain NZE10 / CBS 128990)</name>
    <name type="common">Red band needle blight fungus</name>
    <name type="synonym">Mycosphaerella pini</name>
    <dbReference type="NCBI Taxonomy" id="675120"/>
    <lineage>
        <taxon>Eukaryota</taxon>
        <taxon>Fungi</taxon>
        <taxon>Dikarya</taxon>
        <taxon>Ascomycota</taxon>
        <taxon>Pezizomycotina</taxon>
        <taxon>Dothideomycetes</taxon>
        <taxon>Dothideomycetidae</taxon>
        <taxon>Mycosphaerellales</taxon>
        <taxon>Mycosphaerellaceae</taxon>
        <taxon>Dothistroma</taxon>
    </lineage>
</organism>
<dbReference type="STRING" id="675120.N1PQK3"/>
<reference evidence="8 9" key="2">
    <citation type="journal article" date="2012" name="PLoS Pathog.">
        <title>Diverse lifestyles and strategies of plant pathogenesis encoded in the genomes of eighteen Dothideomycetes fungi.</title>
        <authorList>
            <person name="Ohm R.A."/>
            <person name="Feau N."/>
            <person name="Henrissat B."/>
            <person name="Schoch C.L."/>
            <person name="Horwitz B.A."/>
            <person name="Barry K.W."/>
            <person name="Condon B.J."/>
            <person name="Copeland A.C."/>
            <person name="Dhillon B."/>
            <person name="Glaser F."/>
            <person name="Hesse C.N."/>
            <person name="Kosti I."/>
            <person name="LaButti K."/>
            <person name="Lindquist E.A."/>
            <person name="Lucas S."/>
            <person name="Salamov A.A."/>
            <person name="Bradshaw R.E."/>
            <person name="Ciuffetti L."/>
            <person name="Hamelin R.C."/>
            <person name="Kema G.H.J."/>
            <person name="Lawrence C."/>
            <person name="Scott J.A."/>
            <person name="Spatafora J.W."/>
            <person name="Turgeon B.G."/>
            <person name="de Wit P.J.G.M."/>
            <person name="Zhong S."/>
            <person name="Goodwin S.B."/>
            <person name="Grigoriev I.V."/>
        </authorList>
    </citation>
    <scope>NUCLEOTIDE SEQUENCE [LARGE SCALE GENOMIC DNA]</scope>
    <source>
        <strain evidence="9">NZE10 / CBS 128990</strain>
    </source>
</reference>
<evidence type="ECO:0000256" key="4">
    <source>
        <dbReference type="PIRSR" id="PIRSR000193-1"/>
    </source>
</evidence>
<dbReference type="SUPFAM" id="SSF51735">
    <property type="entry name" value="NAD(P)-binding Rossmann-fold domains"/>
    <property type="match status" value="1"/>
</dbReference>
<dbReference type="InterPro" id="IPR036291">
    <property type="entry name" value="NAD(P)-bd_dom_sf"/>
</dbReference>
<dbReference type="GO" id="GO:0055129">
    <property type="term" value="P:L-proline biosynthetic process"/>
    <property type="evidence" value="ECO:0007669"/>
    <property type="project" value="UniProtKB-UniPathway"/>
</dbReference>
<dbReference type="PIRSF" id="PIRSF000193">
    <property type="entry name" value="Pyrrol-5-carb_rd"/>
    <property type="match status" value="1"/>
</dbReference>
<dbReference type="SUPFAM" id="SSF48179">
    <property type="entry name" value="6-phosphogluconate dehydrogenase C-terminal domain-like"/>
    <property type="match status" value="1"/>
</dbReference>
<dbReference type="OMA" id="VWAVKPQ"/>
<keyword evidence="9" id="KW-1185">Reference proteome</keyword>
<sequence>MAVLGCGTMGTAVLGGILQSLQSQSEQSAAASYAMSSAEPAPQRPPSKFHACVHSAAGAERVRSALSKYNARLKIHQSSNVDAAKDADIVLLACDTHVVASILQADGMREALAGTLLISICAGLSETVLQDIIYGRDFTTSLADSHACRIVRAMPNTAAAIRESMTMIATPEPPLDAERDTLLTWIFTRIGRVTRLPAANMDACTALCGSGTAFAAVMVESMAAGAIGTGMPREQAYTMAAQTVRGATGLLLQGEHPAVLRDQVSTPGGCTTVGLAALEEGGFRGTIAKAIRNATSAASR</sequence>
<dbReference type="Gene3D" id="1.10.3730.10">
    <property type="entry name" value="ProC C-terminal domain-like"/>
    <property type="match status" value="1"/>
</dbReference>
<evidence type="ECO:0000313" key="8">
    <source>
        <dbReference type="EMBL" id="EME45731.1"/>
    </source>
</evidence>
<dbReference type="eggNOG" id="KOG3124">
    <property type="taxonomic scope" value="Eukaryota"/>
</dbReference>
<dbReference type="OrthoDB" id="10263291at2759"/>
<feature type="binding site" evidence="4">
    <location>
        <position position="32"/>
    </location>
    <ligand>
        <name>NADP(+)</name>
        <dbReference type="ChEBI" id="CHEBI:58349"/>
    </ligand>
</feature>
<proteinExistence type="inferred from homology"/>
<dbReference type="EMBL" id="KB446538">
    <property type="protein sequence ID" value="EME45731.1"/>
    <property type="molecule type" value="Genomic_DNA"/>
</dbReference>
<dbReference type="InterPro" id="IPR029036">
    <property type="entry name" value="P5CR_dimer"/>
</dbReference>
<comment type="catalytic activity">
    <reaction evidence="5">
        <text>L-proline + NADP(+) = (S)-1-pyrroline-5-carboxylate + NADPH + 2 H(+)</text>
        <dbReference type="Rhea" id="RHEA:14109"/>
        <dbReference type="ChEBI" id="CHEBI:15378"/>
        <dbReference type="ChEBI" id="CHEBI:17388"/>
        <dbReference type="ChEBI" id="CHEBI:57783"/>
        <dbReference type="ChEBI" id="CHEBI:58349"/>
        <dbReference type="ChEBI" id="CHEBI:60039"/>
        <dbReference type="EC" id="1.5.1.2"/>
    </reaction>
</comment>
<dbReference type="Pfam" id="PF03807">
    <property type="entry name" value="F420_oxidored"/>
    <property type="match status" value="1"/>
</dbReference>
<dbReference type="UniPathway" id="UPA00098">
    <property type="reaction ID" value="UER00361"/>
</dbReference>
<dbReference type="InterPro" id="IPR028939">
    <property type="entry name" value="P5C_Rdtase_cat_N"/>
</dbReference>
<dbReference type="PANTHER" id="PTHR11645">
    <property type="entry name" value="PYRROLINE-5-CARBOXYLATE REDUCTASE"/>
    <property type="match status" value="1"/>
</dbReference>
<dbReference type="AlphaFoldDB" id="N1PQK3"/>
<dbReference type="Pfam" id="PF14748">
    <property type="entry name" value="P5CR_dimer"/>
    <property type="match status" value="1"/>
</dbReference>
<dbReference type="GO" id="GO:0004735">
    <property type="term" value="F:pyrroline-5-carboxylate reductase activity"/>
    <property type="evidence" value="ECO:0007669"/>
    <property type="project" value="UniProtKB-EC"/>
</dbReference>
<keyword evidence="5" id="KW-0028">Amino-acid biosynthesis</keyword>
<dbReference type="HOGENOM" id="CLU_042344_1_1_1"/>
<reference evidence="9" key="1">
    <citation type="journal article" date="2012" name="PLoS Genet.">
        <title>The genomes of the fungal plant pathogens Cladosporium fulvum and Dothistroma septosporum reveal adaptation to different hosts and lifestyles but also signatures of common ancestry.</title>
        <authorList>
            <person name="de Wit P.J.G.M."/>
            <person name="van der Burgt A."/>
            <person name="Oekmen B."/>
            <person name="Stergiopoulos I."/>
            <person name="Abd-Elsalam K.A."/>
            <person name="Aerts A.L."/>
            <person name="Bahkali A.H."/>
            <person name="Beenen H.G."/>
            <person name="Chettri P."/>
            <person name="Cox M.P."/>
            <person name="Datema E."/>
            <person name="de Vries R.P."/>
            <person name="Dhillon B."/>
            <person name="Ganley A.R."/>
            <person name="Griffiths S.A."/>
            <person name="Guo Y."/>
            <person name="Hamelin R.C."/>
            <person name="Henrissat B."/>
            <person name="Kabir M.S."/>
            <person name="Jashni M.K."/>
            <person name="Kema G."/>
            <person name="Klaubauf S."/>
            <person name="Lapidus A."/>
            <person name="Levasseur A."/>
            <person name="Lindquist E."/>
            <person name="Mehrabi R."/>
            <person name="Ohm R.A."/>
            <person name="Owen T.J."/>
            <person name="Salamov A."/>
            <person name="Schwelm A."/>
            <person name="Schijlen E."/>
            <person name="Sun H."/>
            <person name="van den Burg H.A."/>
            <person name="van Ham R.C.H.J."/>
            <person name="Zhang S."/>
            <person name="Goodwin S.B."/>
            <person name="Grigoriev I.V."/>
            <person name="Collemare J."/>
            <person name="Bradshaw R.E."/>
        </authorList>
    </citation>
    <scope>NUCLEOTIDE SEQUENCE [LARGE SCALE GENOMIC DNA]</scope>
    <source>
        <strain evidence="9">NZE10 / CBS 128990</strain>
    </source>
</reference>